<accession>A0A0M0BLJ7</accession>
<evidence type="ECO:0000256" key="6">
    <source>
        <dbReference type="ARBA" id="ARBA00022741"/>
    </source>
</evidence>
<evidence type="ECO:0000256" key="3">
    <source>
        <dbReference type="ARBA" id="ARBA00022527"/>
    </source>
</evidence>
<organism evidence="13 14">
    <name type="scientific">miscellaneous Crenarchaeota group-1 archaeon SG8-32-1</name>
    <dbReference type="NCBI Taxonomy" id="1685124"/>
    <lineage>
        <taxon>Archaea</taxon>
        <taxon>Candidatus Bathyarchaeota</taxon>
        <taxon>MCG-1</taxon>
    </lineage>
</organism>
<dbReference type="InterPro" id="IPR018935">
    <property type="entry name" value="RIO_kinase_CS"/>
</dbReference>
<evidence type="ECO:0000256" key="1">
    <source>
        <dbReference type="ARBA" id="ARBA00009196"/>
    </source>
</evidence>
<evidence type="ECO:0000313" key="14">
    <source>
        <dbReference type="Proteomes" id="UP000037237"/>
    </source>
</evidence>
<keyword evidence="8" id="KW-0067">ATP-binding</keyword>
<dbReference type="PROSITE" id="PS00109">
    <property type="entry name" value="PROTEIN_KINASE_TYR"/>
    <property type="match status" value="1"/>
</dbReference>
<dbReference type="InterPro" id="IPR018934">
    <property type="entry name" value="RIO_dom"/>
</dbReference>
<dbReference type="SUPFAM" id="SSF56112">
    <property type="entry name" value="Protein kinase-like (PK-like)"/>
    <property type="match status" value="1"/>
</dbReference>
<dbReference type="Proteomes" id="UP000037237">
    <property type="component" value="Unassembled WGS sequence"/>
</dbReference>
<evidence type="ECO:0000256" key="2">
    <source>
        <dbReference type="ARBA" id="ARBA00012513"/>
    </source>
</evidence>
<dbReference type="InterPro" id="IPR008266">
    <property type="entry name" value="Tyr_kinase_AS"/>
</dbReference>
<keyword evidence="7" id="KW-0418">Kinase</keyword>
<evidence type="ECO:0000256" key="10">
    <source>
        <dbReference type="ARBA" id="ARBA00047899"/>
    </source>
</evidence>
<comment type="similarity">
    <text evidence="1">Belongs to the protein kinase superfamily. RIO-type Ser/Thr kinase family.</text>
</comment>
<dbReference type="AlphaFoldDB" id="A0A0M0BLJ7"/>
<dbReference type="PROSITE" id="PS01245">
    <property type="entry name" value="RIO1"/>
    <property type="match status" value="1"/>
</dbReference>
<evidence type="ECO:0000256" key="11">
    <source>
        <dbReference type="ARBA" id="ARBA00048679"/>
    </source>
</evidence>
<keyword evidence="4" id="KW-0808">Transferase</keyword>
<evidence type="ECO:0000256" key="5">
    <source>
        <dbReference type="ARBA" id="ARBA00022723"/>
    </source>
</evidence>
<feature type="domain" description="RIO kinase" evidence="12">
    <location>
        <begin position="22"/>
        <end position="255"/>
    </location>
</feature>
<dbReference type="Pfam" id="PF01163">
    <property type="entry name" value="RIO1"/>
    <property type="match status" value="1"/>
</dbReference>
<dbReference type="EMBL" id="LFWU01000163">
    <property type="protein sequence ID" value="KON29284.1"/>
    <property type="molecule type" value="Genomic_DNA"/>
</dbReference>
<keyword evidence="9" id="KW-0460">Magnesium</keyword>
<dbReference type="PANTHER" id="PTHR45723">
    <property type="entry name" value="SERINE/THREONINE-PROTEIN KINASE RIO1"/>
    <property type="match status" value="1"/>
</dbReference>
<comment type="caution">
    <text evidence="13">The sequence shown here is derived from an EMBL/GenBank/DDBJ whole genome shotgun (WGS) entry which is preliminary data.</text>
</comment>
<evidence type="ECO:0000313" key="13">
    <source>
        <dbReference type="EMBL" id="KON29284.1"/>
    </source>
</evidence>
<dbReference type="GO" id="GO:0046872">
    <property type="term" value="F:metal ion binding"/>
    <property type="evidence" value="ECO:0007669"/>
    <property type="project" value="UniProtKB-KW"/>
</dbReference>
<dbReference type="InterPro" id="IPR011009">
    <property type="entry name" value="Kinase-like_dom_sf"/>
</dbReference>
<dbReference type="Gene3D" id="1.10.510.10">
    <property type="entry name" value="Transferase(Phosphotransferase) domain 1"/>
    <property type="match status" value="1"/>
</dbReference>
<evidence type="ECO:0000256" key="8">
    <source>
        <dbReference type="ARBA" id="ARBA00022840"/>
    </source>
</evidence>
<evidence type="ECO:0000259" key="12">
    <source>
        <dbReference type="SMART" id="SM00090"/>
    </source>
</evidence>
<dbReference type="GO" id="GO:0004674">
    <property type="term" value="F:protein serine/threonine kinase activity"/>
    <property type="evidence" value="ECO:0007669"/>
    <property type="project" value="UniProtKB-KW"/>
</dbReference>
<keyword evidence="5" id="KW-0479">Metal-binding</keyword>
<dbReference type="InterPro" id="IPR051272">
    <property type="entry name" value="RIO-type_Ser/Thr_kinase"/>
</dbReference>
<gene>
    <name evidence="13" type="ORF">AC477_06125</name>
</gene>
<protein>
    <recommendedName>
        <fullName evidence="2">non-specific serine/threonine protein kinase</fullName>
        <ecNumber evidence="2">2.7.11.1</ecNumber>
    </recommendedName>
</protein>
<dbReference type="GO" id="GO:0005524">
    <property type="term" value="F:ATP binding"/>
    <property type="evidence" value="ECO:0007669"/>
    <property type="project" value="UniProtKB-KW"/>
</dbReference>
<sequence length="262" mass="30862">MDERLSRKQKAYEIESLMKNKRSEDYQVIEEVFDRSTLMVIYDFMNKGIIDEIHGVVNAGKEARVYWGKDNQGNELAIKIYLTSSAEFKKGMIPYIEGDPRFAHVRRDTRSLIYTWAQKEFKNLQRAKEAGVNVPEPLAIEKNVLIMKFIGKNGVRAPLMKETVLEDSEKTFRLLLTYLKRLYRKGGLVHADLSEYNVMIWKGRPVIFDVAQSVLIKHPMADKFMQRDLENLHRYFRRKVSEIYSVDEMFRRITSGRKQILR</sequence>
<dbReference type="Gene3D" id="3.30.200.20">
    <property type="entry name" value="Phosphorylase Kinase, domain 1"/>
    <property type="match status" value="1"/>
</dbReference>
<dbReference type="CDD" id="cd05145">
    <property type="entry name" value="RIO1_like"/>
    <property type="match status" value="1"/>
</dbReference>
<name>A0A0M0BLJ7_9ARCH</name>
<keyword evidence="3" id="KW-0723">Serine/threonine-protein kinase</keyword>
<evidence type="ECO:0000256" key="9">
    <source>
        <dbReference type="ARBA" id="ARBA00022842"/>
    </source>
</evidence>
<proteinExistence type="inferred from homology"/>
<comment type="catalytic activity">
    <reaction evidence="11">
        <text>L-seryl-[protein] + ATP = O-phospho-L-seryl-[protein] + ADP + H(+)</text>
        <dbReference type="Rhea" id="RHEA:17989"/>
        <dbReference type="Rhea" id="RHEA-COMP:9863"/>
        <dbReference type="Rhea" id="RHEA-COMP:11604"/>
        <dbReference type="ChEBI" id="CHEBI:15378"/>
        <dbReference type="ChEBI" id="CHEBI:29999"/>
        <dbReference type="ChEBI" id="CHEBI:30616"/>
        <dbReference type="ChEBI" id="CHEBI:83421"/>
        <dbReference type="ChEBI" id="CHEBI:456216"/>
        <dbReference type="EC" id="2.7.11.1"/>
    </reaction>
</comment>
<evidence type="ECO:0000256" key="7">
    <source>
        <dbReference type="ARBA" id="ARBA00022777"/>
    </source>
</evidence>
<dbReference type="InterPro" id="IPR000687">
    <property type="entry name" value="RIO_kinase"/>
</dbReference>
<evidence type="ECO:0000256" key="4">
    <source>
        <dbReference type="ARBA" id="ARBA00022679"/>
    </source>
</evidence>
<keyword evidence="6" id="KW-0547">Nucleotide-binding</keyword>
<comment type="catalytic activity">
    <reaction evidence="10">
        <text>L-threonyl-[protein] + ATP = O-phospho-L-threonyl-[protein] + ADP + H(+)</text>
        <dbReference type="Rhea" id="RHEA:46608"/>
        <dbReference type="Rhea" id="RHEA-COMP:11060"/>
        <dbReference type="Rhea" id="RHEA-COMP:11605"/>
        <dbReference type="ChEBI" id="CHEBI:15378"/>
        <dbReference type="ChEBI" id="CHEBI:30013"/>
        <dbReference type="ChEBI" id="CHEBI:30616"/>
        <dbReference type="ChEBI" id="CHEBI:61977"/>
        <dbReference type="ChEBI" id="CHEBI:456216"/>
        <dbReference type="EC" id="2.7.11.1"/>
    </reaction>
</comment>
<dbReference type="SMART" id="SM00090">
    <property type="entry name" value="RIO"/>
    <property type="match status" value="1"/>
</dbReference>
<reference evidence="13 14" key="1">
    <citation type="submission" date="2015-06" db="EMBL/GenBank/DDBJ databases">
        <title>New insights into the roles of widespread benthic archaea in carbon and nitrogen cycling.</title>
        <authorList>
            <person name="Lazar C.S."/>
            <person name="Baker B.J."/>
            <person name="Seitz K.W."/>
            <person name="Hyde A.S."/>
            <person name="Dick G.J."/>
            <person name="Hinrichs K.-U."/>
            <person name="Teske A.P."/>
        </authorList>
    </citation>
    <scope>NUCLEOTIDE SEQUENCE [LARGE SCALE GENOMIC DNA]</scope>
    <source>
        <strain evidence="13">SG8-32-1</strain>
    </source>
</reference>
<dbReference type="EC" id="2.7.11.1" evidence="2"/>